<dbReference type="InterPro" id="IPR001478">
    <property type="entry name" value="PDZ"/>
</dbReference>
<comment type="caution">
    <text evidence="5">The sequence shown here is derived from an EMBL/GenBank/DDBJ whole genome shotgun (WGS) entry which is preliminary data.</text>
</comment>
<evidence type="ECO:0000313" key="6">
    <source>
        <dbReference type="Proteomes" id="UP000321197"/>
    </source>
</evidence>
<evidence type="ECO:0000313" key="5">
    <source>
        <dbReference type="EMBL" id="GEM84124.1"/>
    </source>
</evidence>
<protein>
    <submittedName>
        <fullName evidence="5">Serine protease</fullName>
    </submittedName>
</protein>
<feature type="chain" id="PRO_5021904265" evidence="3">
    <location>
        <begin position="24"/>
        <end position="344"/>
    </location>
</feature>
<name>A0A511R3F6_9DEIN</name>
<dbReference type="InterPro" id="IPR001940">
    <property type="entry name" value="Peptidase_S1C"/>
</dbReference>
<dbReference type="Proteomes" id="UP000321197">
    <property type="component" value="Unassembled WGS sequence"/>
</dbReference>
<proteinExistence type="predicted"/>
<keyword evidence="1 5" id="KW-0645">Protease</keyword>
<dbReference type="OrthoDB" id="24809at2"/>
<dbReference type="Pfam" id="PF13180">
    <property type="entry name" value="PDZ_2"/>
    <property type="match status" value="1"/>
</dbReference>
<dbReference type="RefSeq" id="WP_119340947.1">
    <property type="nucleotide sequence ID" value="NZ_BJXL01000079.1"/>
</dbReference>
<dbReference type="EMBL" id="BJXL01000079">
    <property type="protein sequence ID" value="GEM84124.1"/>
    <property type="molecule type" value="Genomic_DNA"/>
</dbReference>
<evidence type="ECO:0000256" key="3">
    <source>
        <dbReference type="SAM" id="SignalP"/>
    </source>
</evidence>
<dbReference type="GO" id="GO:0006508">
    <property type="term" value="P:proteolysis"/>
    <property type="evidence" value="ECO:0007669"/>
    <property type="project" value="UniProtKB-KW"/>
</dbReference>
<organism evidence="5 6">
    <name type="scientific">Meiothermus hypogaeus NBRC 106114</name>
    <dbReference type="NCBI Taxonomy" id="1227553"/>
    <lineage>
        <taxon>Bacteria</taxon>
        <taxon>Thermotogati</taxon>
        <taxon>Deinococcota</taxon>
        <taxon>Deinococci</taxon>
        <taxon>Thermales</taxon>
        <taxon>Thermaceae</taxon>
        <taxon>Meiothermus</taxon>
    </lineage>
</organism>
<dbReference type="Pfam" id="PF13365">
    <property type="entry name" value="Trypsin_2"/>
    <property type="match status" value="1"/>
</dbReference>
<evidence type="ECO:0000259" key="4">
    <source>
        <dbReference type="PROSITE" id="PS50106"/>
    </source>
</evidence>
<keyword evidence="2" id="KW-0378">Hydrolase</keyword>
<dbReference type="Gene3D" id="2.40.10.120">
    <property type="match status" value="1"/>
</dbReference>
<dbReference type="GO" id="GO:0004252">
    <property type="term" value="F:serine-type endopeptidase activity"/>
    <property type="evidence" value="ECO:0007669"/>
    <property type="project" value="InterPro"/>
</dbReference>
<dbReference type="InterPro" id="IPR036034">
    <property type="entry name" value="PDZ_sf"/>
</dbReference>
<feature type="domain" description="PDZ" evidence="4">
    <location>
        <begin position="223"/>
        <end position="327"/>
    </location>
</feature>
<dbReference type="PRINTS" id="PR00834">
    <property type="entry name" value="PROTEASES2C"/>
</dbReference>
<feature type="signal peptide" evidence="3">
    <location>
        <begin position="1"/>
        <end position="23"/>
    </location>
</feature>
<gene>
    <name evidence="5" type="ORF">MHY01S_22900</name>
</gene>
<keyword evidence="3" id="KW-0732">Signal</keyword>
<dbReference type="PANTHER" id="PTHR43343">
    <property type="entry name" value="PEPTIDASE S12"/>
    <property type="match status" value="1"/>
</dbReference>
<dbReference type="SUPFAM" id="SSF50494">
    <property type="entry name" value="Trypsin-like serine proteases"/>
    <property type="match status" value="1"/>
</dbReference>
<dbReference type="PROSITE" id="PS50106">
    <property type="entry name" value="PDZ"/>
    <property type="match status" value="1"/>
</dbReference>
<sequence>MRRSWIIFAVVAYLGTLAAVIHAQPVQTPGTLTAEIRSALEQVYTRALPGAVRIETIPEGTGSGFFISADGLVMTAYHVIEDTQSFRVVNYKNESFPAELVGYDEFRDIAILRARVNAPVPFLVLETSQGPRVGEPLLAIGNSRGAFIAPRYGLVNTVERDIFPFFNSIAISTTIPLAPGDSGGPVINQAGRVVAVVVAIGQPNGVFESYLSPLLGLDEVIGQLKTGRKRDVPYIGVQLFQIDDDTATTLRIPKEGVLIRGLLRGGAAERAGLRGFAVRRENGQEVYDFDVILEADGRPFNDVTELQRYIRSKEVGDNVTLTIRRGSQTLKIELKLTANPTRRG</sequence>
<evidence type="ECO:0000256" key="1">
    <source>
        <dbReference type="ARBA" id="ARBA00022670"/>
    </source>
</evidence>
<dbReference type="InterPro" id="IPR009003">
    <property type="entry name" value="Peptidase_S1_PA"/>
</dbReference>
<accession>A0A511R3F6</accession>
<dbReference type="PANTHER" id="PTHR43343:SF3">
    <property type="entry name" value="PROTEASE DO-LIKE 8, CHLOROPLASTIC"/>
    <property type="match status" value="1"/>
</dbReference>
<evidence type="ECO:0000256" key="2">
    <source>
        <dbReference type="ARBA" id="ARBA00022801"/>
    </source>
</evidence>
<dbReference type="Gene3D" id="2.30.42.10">
    <property type="match status" value="1"/>
</dbReference>
<dbReference type="SMART" id="SM00228">
    <property type="entry name" value="PDZ"/>
    <property type="match status" value="1"/>
</dbReference>
<dbReference type="InterPro" id="IPR051201">
    <property type="entry name" value="Chloro_Bact_Ser_Proteases"/>
</dbReference>
<dbReference type="AlphaFoldDB" id="A0A511R3F6"/>
<reference evidence="5 6" key="1">
    <citation type="submission" date="2019-07" db="EMBL/GenBank/DDBJ databases">
        <title>Whole genome shotgun sequence of Meiothermus hypogaeus NBRC 106114.</title>
        <authorList>
            <person name="Hosoyama A."/>
            <person name="Uohara A."/>
            <person name="Ohji S."/>
            <person name="Ichikawa N."/>
        </authorList>
    </citation>
    <scope>NUCLEOTIDE SEQUENCE [LARGE SCALE GENOMIC DNA]</scope>
    <source>
        <strain evidence="5 6">NBRC 106114</strain>
    </source>
</reference>
<dbReference type="SUPFAM" id="SSF50156">
    <property type="entry name" value="PDZ domain-like"/>
    <property type="match status" value="1"/>
</dbReference>